<keyword evidence="3" id="KW-1185">Reference proteome</keyword>
<dbReference type="AlphaFoldDB" id="A0A2W2H6P4"/>
<protein>
    <submittedName>
        <fullName evidence="2">TIGR02611 family protein</fullName>
    </submittedName>
</protein>
<feature type="transmembrane region" description="Helical" evidence="1">
    <location>
        <begin position="61"/>
        <end position="83"/>
    </location>
</feature>
<keyword evidence="1" id="KW-1133">Transmembrane helix</keyword>
<sequence length="143" mass="15173">MEVGDADAVKEGAARRSGLRGWREGIRATPGGSLALKIGVGVVGALLVIGGLVMVPFPGPGWLVVFAGFAVLATEFVWALRVLQFGKRTLAAWTDWLKRQGWTVRILILAVTLLAAGAIVWLGLKLSLGIDVVRMALSYFGMA</sequence>
<name>A0A2W2H6P4_9ACTN</name>
<accession>A0A2W2H6P4</accession>
<feature type="transmembrane region" description="Helical" evidence="1">
    <location>
        <begin position="104"/>
        <end position="124"/>
    </location>
</feature>
<dbReference type="EMBL" id="POUA01000013">
    <property type="protein sequence ID" value="PZG55523.1"/>
    <property type="molecule type" value="Genomic_DNA"/>
</dbReference>
<feature type="transmembrane region" description="Helical" evidence="1">
    <location>
        <begin position="34"/>
        <end position="55"/>
    </location>
</feature>
<gene>
    <name evidence="2" type="ORF">C1I98_03210</name>
</gene>
<dbReference type="Pfam" id="PF09656">
    <property type="entry name" value="PGPGW"/>
    <property type="match status" value="1"/>
</dbReference>
<keyword evidence="1" id="KW-0812">Transmembrane</keyword>
<comment type="caution">
    <text evidence="2">The sequence shown here is derived from an EMBL/GenBank/DDBJ whole genome shotgun (WGS) entry which is preliminary data.</text>
</comment>
<evidence type="ECO:0000313" key="2">
    <source>
        <dbReference type="EMBL" id="PZG55523.1"/>
    </source>
</evidence>
<keyword evidence="1" id="KW-0472">Membrane</keyword>
<organism evidence="2 3">
    <name type="scientific">Spongiactinospora gelatinilytica</name>
    <dbReference type="NCBI Taxonomy" id="2666298"/>
    <lineage>
        <taxon>Bacteria</taxon>
        <taxon>Bacillati</taxon>
        <taxon>Actinomycetota</taxon>
        <taxon>Actinomycetes</taxon>
        <taxon>Streptosporangiales</taxon>
        <taxon>Streptosporangiaceae</taxon>
        <taxon>Spongiactinospora</taxon>
    </lineage>
</organism>
<dbReference type="InterPro" id="IPR013434">
    <property type="entry name" value="CHP02611"/>
</dbReference>
<evidence type="ECO:0000256" key="1">
    <source>
        <dbReference type="SAM" id="Phobius"/>
    </source>
</evidence>
<dbReference type="InterPro" id="IPR019099">
    <property type="entry name" value="Uncharacterised_PGPGW_TM"/>
</dbReference>
<dbReference type="Proteomes" id="UP000248544">
    <property type="component" value="Unassembled WGS sequence"/>
</dbReference>
<evidence type="ECO:0000313" key="3">
    <source>
        <dbReference type="Proteomes" id="UP000248544"/>
    </source>
</evidence>
<proteinExistence type="predicted"/>
<reference evidence="2 3" key="1">
    <citation type="submission" date="2018-01" db="EMBL/GenBank/DDBJ databases">
        <title>Draft genome sequence of Sphaerisporangium sp. 7K107.</title>
        <authorList>
            <person name="Sahin N."/>
            <person name="Saygin H."/>
            <person name="Ay H."/>
        </authorList>
    </citation>
    <scope>NUCLEOTIDE SEQUENCE [LARGE SCALE GENOMIC DNA]</scope>
    <source>
        <strain evidence="2 3">7K107</strain>
    </source>
</reference>
<dbReference type="NCBIfam" id="TIGR02611">
    <property type="entry name" value="TIGR02611 family protein"/>
    <property type="match status" value="1"/>
</dbReference>